<dbReference type="InterPro" id="IPR020583">
    <property type="entry name" value="Inositol_monoP_metal-BS"/>
</dbReference>
<dbReference type="InterPro" id="IPR000760">
    <property type="entry name" value="Inositol_monophosphatase-like"/>
</dbReference>
<evidence type="ECO:0000256" key="7">
    <source>
        <dbReference type="ARBA" id="ARBA00022842"/>
    </source>
</evidence>
<comment type="cofactor">
    <cofactor evidence="2">
        <name>Mg(2+)</name>
        <dbReference type="ChEBI" id="CHEBI:18420"/>
    </cofactor>
</comment>
<accession>A0A6J6CBX3</accession>
<dbReference type="InterPro" id="IPR033942">
    <property type="entry name" value="IMPase"/>
</dbReference>
<evidence type="ECO:0000256" key="5">
    <source>
        <dbReference type="ARBA" id="ARBA00022723"/>
    </source>
</evidence>
<reference evidence="8" key="1">
    <citation type="submission" date="2020-05" db="EMBL/GenBank/DDBJ databases">
        <authorList>
            <person name="Chiriac C."/>
            <person name="Salcher M."/>
            <person name="Ghai R."/>
            <person name="Kavagutti S V."/>
        </authorList>
    </citation>
    <scope>NUCLEOTIDE SEQUENCE</scope>
</reference>
<keyword evidence="6" id="KW-0378">Hydrolase</keyword>
<keyword evidence="7" id="KW-0460">Magnesium</keyword>
<evidence type="ECO:0000256" key="6">
    <source>
        <dbReference type="ARBA" id="ARBA00022801"/>
    </source>
</evidence>
<proteinExistence type="inferred from homology"/>
<evidence type="ECO:0000313" key="8">
    <source>
        <dbReference type="EMBL" id="CAB4547568.1"/>
    </source>
</evidence>
<dbReference type="Pfam" id="PF00459">
    <property type="entry name" value="Inositol_P"/>
    <property type="match status" value="1"/>
</dbReference>
<dbReference type="EMBL" id="CAFBOX010000036">
    <property type="protein sequence ID" value="CAB4993536.1"/>
    <property type="molecule type" value="Genomic_DNA"/>
</dbReference>
<dbReference type="PROSITE" id="PS00630">
    <property type="entry name" value="IMP_2"/>
    <property type="match status" value="1"/>
</dbReference>
<dbReference type="EMBL" id="CAFBPH010000015">
    <property type="protein sequence ID" value="CAB5005330.1"/>
    <property type="molecule type" value="Genomic_DNA"/>
</dbReference>
<dbReference type="Gene3D" id="3.30.540.10">
    <property type="entry name" value="Fructose-1,6-Bisphosphatase, subunit A, domain 1"/>
    <property type="match status" value="1"/>
</dbReference>
<dbReference type="InterPro" id="IPR020550">
    <property type="entry name" value="Inositol_monophosphatase_CS"/>
</dbReference>
<dbReference type="GO" id="GO:0006020">
    <property type="term" value="P:inositol metabolic process"/>
    <property type="evidence" value="ECO:0007669"/>
    <property type="project" value="TreeGrafter"/>
</dbReference>
<protein>
    <recommendedName>
        <fullName evidence="4">inositol-phosphate phosphatase</fullName>
        <ecNumber evidence="4">3.1.3.25</ecNumber>
    </recommendedName>
</protein>
<evidence type="ECO:0000256" key="3">
    <source>
        <dbReference type="ARBA" id="ARBA00009759"/>
    </source>
</evidence>
<dbReference type="Gene3D" id="3.40.190.80">
    <property type="match status" value="1"/>
</dbReference>
<dbReference type="EMBL" id="CAEZWZ010000073">
    <property type="protein sequence ID" value="CAB4672626.1"/>
    <property type="molecule type" value="Genomic_DNA"/>
</dbReference>
<dbReference type="SUPFAM" id="SSF56655">
    <property type="entry name" value="Carbohydrate phosphatase"/>
    <property type="match status" value="1"/>
</dbReference>
<dbReference type="EC" id="3.1.3.25" evidence="4"/>
<dbReference type="PRINTS" id="PR00377">
    <property type="entry name" value="IMPHPHTASES"/>
</dbReference>
<sequence>MDMSEANDLLELALSIGSSASEYLMKRPATFELVSKSTAIDIATQMDKGSEELIVSAILKSRPDDGIIAEEGSAKESKSGITWVIDPLDGTVNYLYGLPGWNVSIAAKNEHETLAGVVFAPTINSVWHASKGGGAFFNGHPIRCNDPIDLDRALIATGFAYDVEDRFTQVEQMRALVPLIRDMRRNGAAAVDLCHVAMGALDAYFESGLKEWDLAAGALIATEAGAIVTTQEGLNRPTSLAAGPYLHKVLRATLAI</sequence>
<evidence type="ECO:0000313" key="10">
    <source>
        <dbReference type="EMBL" id="CAB4993536.1"/>
    </source>
</evidence>
<evidence type="ECO:0000256" key="2">
    <source>
        <dbReference type="ARBA" id="ARBA00001946"/>
    </source>
</evidence>
<dbReference type="CDD" id="cd01639">
    <property type="entry name" value="IMPase"/>
    <property type="match status" value="1"/>
</dbReference>
<evidence type="ECO:0000313" key="11">
    <source>
        <dbReference type="EMBL" id="CAB5005330.1"/>
    </source>
</evidence>
<dbReference type="GO" id="GO:0008934">
    <property type="term" value="F:inositol monophosphate 1-phosphatase activity"/>
    <property type="evidence" value="ECO:0007669"/>
    <property type="project" value="InterPro"/>
</dbReference>
<dbReference type="AlphaFoldDB" id="A0A6J6CBX3"/>
<evidence type="ECO:0000256" key="4">
    <source>
        <dbReference type="ARBA" id="ARBA00013106"/>
    </source>
</evidence>
<name>A0A6J6CBX3_9ZZZZ</name>
<keyword evidence="5" id="KW-0479">Metal-binding</keyword>
<dbReference type="PANTHER" id="PTHR20854">
    <property type="entry name" value="INOSITOL MONOPHOSPHATASE"/>
    <property type="match status" value="1"/>
</dbReference>
<dbReference type="PROSITE" id="PS00629">
    <property type="entry name" value="IMP_1"/>
    <property type="match status" value="1"/>
</dbReference>
<comment type="similarity">
    <text evidence="3">Belongs to the inositol monophosphatase superfamily.</text>
</comment>
<comment type="catalytic activity">
    <reaction evidence="1">
        <text>a myo-inositol phosphate + H2O = myo-inositol + phosphate</text>
        <dbReference type="Rhea" id="RHEA:24056"/>
        <dbReference type="ChEBI" id="CHEBI:15377"/>
        <dbReference type="ChEBI" id="CHEBI:17268"/>
        <dbReference type="ChEBI" id="CHEBI:43474"/>
        <dbReference type="ChEBI" id="CHEBI:84139"/>
        <dbReference type="EC" id="3.1.3.25"/>
    </reaction>
</comment>
<gene>
    <name evidence="8" type="ORF">UFOPK1438_00853</name>
    <name evidence="9" type="ORF">UFOPK2329_00571</name>
    <name evidence="10" type="ORF">UFOPK4035_00332</name>
    <name evidence="11" type="ORF">UFOPK4087_00155</name>
</gene>
<dbReference type="PANTHER" id="PTHR20854:SF4">
    <property type="entry name" value="INOSITOL-1-MONOPHOSPHATASE-RELATED"/>
    <property type="match status" value="1"/>
</dbReference>
<dbReference type="GO" id="GO:0046854">
    <property type="term" value="P:phosphatidylinositol phosphate biosynthetic process"/>
    <property type="evidence" value="ECO:0007669"/>
    <property type="project" value="InterPro"/>
</dbReference>
<evidence type="ECO:0000256" key="1">
    <source>
        <dbReference type="ARBA" id="ARBA00001033"/>
    </source>
</evidence>
<dbReference type="GO" id="GO:0007165">
    <property type="term" value="P:signal transduction"/>
    <property type="evidence" value="ECO:0007669"/>
    <property type="project" value="TreeGrafter"/>
</dbReference>
<dbReference type="EMBL" id="CAEZSM010000120">
    <property type="protein sequence ID" value="CAB4547568.1"/>
    <property type="molecule type" value="Genomic_DNA"/>
</dbReference>
<dbReference type="GO" id="GO:0046872">
    <property type="term" value="F:metal ion binding"/>
    <property type="evidence" value="ECO:0007669"/>
    <property type="project" value="UniProtKB-KW"/>
</dbReference>
<evidence type="ECO:0000313" key="9">
    <source>
        <dbReference type="EMBL" id="CAB4672626.1"/>
    </source>
</evidence>
<organism evidence="8">
    <name type="scientific">freshwater metagenome</name>
    <dbReference type="NCBI Taxonomy" id="449393"/>
    <lineage>
        <taxon>unclassified sequences</taxon>
        <taxon>metagenomes</taxon>
        <taxon>ecological metagenomes</taxon>
    </lineage>
</organism>